<gene>
    <name evidence="2" type="ORF">NEOCIP111885_03881</name>
</gene>
<evidence type="ECO:0000259" key="1">
    <source>
        <dbReference type="Pfam" id="PF01636"/>
    </source>
</evidence>
<dbReference type="InterPro" id="IPR002575">
    <property type="entry name" value="Aminoglycoside_PTrfase"/>
</dbReference>
<protein>
    <recommendedName>
        <fullName evidence="1">Aminoglycoside phosphotransferase domain-containing protein</fullName>
    </recommendedName>
</protein>
<evidence type="ECO:0000313" key="2">
    <source>
        <dbReference type="EMBL" id="CAG9610135.1"/>
    </source>
</evidence>
<feature type="domain" description="Aminoglycoside phosphotransferase" evidence="1">
    <location>
        <begin position="8"/>
        <end position="188"/>
    </location>
</feature>
<sequence>MTVGQLVGRGNTAEVFQWGENEVFKLFFETTPVKDIEREFEISRLIHQLKIPSPNVSEIIEYQNRIGIIYEKVNGNSFTQQLSAKPYLLKRNGRYFAELQASFHEKSSDELPSQKAYISRNISGTDLLTQQEKDLIINYLSRLPEGNKICHGDYHTDNIILANGSAKILDWMTGTVGNPCGDVARTLIIMRYAFLPPTMPRTTKLLIQVFRNLFTKFYINSYMKLTSTSIEDIEKWQLPVMAARLIEGIPKPEKEILLKIIRNSLKESHSLK</sequence>
<dbReference type="EMBL" id="CAKJTG010000029">
    <property type="protein sequence ID" value="CAG9610135.1"/>
    <property type="molecule type" value="Genomic_DNA"/>
</dbReference>
<keyword evidence="3" id="KW-1185">Reference proteome</keyword>
<name>A0A9C7GDF2_9BACI</name>
<dbReference type="SUPFAM" id="SSF56112">
    <property type="entry name" value="Protein kinase-like (PK-like)"/>
    <property type="match status" value="1"/>
</dbReference>
<proteinExistence type="predicted"/>
<evidence type="ECO:0000313" key="3">
    <source>
        <dbReference type="Proteomes" id="UP000789845"/>
    </source>
</evidence>
<reference evidence="2" key="1">
    <citation type="submission" date="2021-10" db="EMBL/GenBank/DDBJ databases">
        <authorList>
            <person name="Criscuolo A."/>
        </authorList>
    </citation>
    <scope>NUCLEOTIDE SEQUENCE</scope>
    <source>
        <strain evidence="2">CIP111885</strain>
    </source>
</reference>
<dbReference type="AlphaFoldDB" id="A0A9C7GDF2"/>
<accession>A0A9C7GDF2</accession>
<dbReference type="Proteomes" id="UP000789845">
    <property type="component" value="Unassembled WGS sequence"/>
</dbReference>
<dbReference type="InterPro" id="IPR011009">
    <property type="entry name" value="Kinase-like_dom_sf"/>
</dbReference>
<dbReference type="Gene3D" id="3.90.1200.10">
    <property type="match status" value="1"/>
</dbReference>
<dbReference type="RefSeq" id="WP_230498362.1">
    <property type="nucleotide sequence ID" value="NZ_CAKJTG010000029.1"/>
</dbReference>
<comment type="caution">
    <text evidence="2">The sequence shown here is derived from an EMBL/GenBank/DDBJ whole genome shotgun (WGS) entry which is preliminary data.</text>
</comment>
<organism evidence="2 3">
    <name type="scientific">Pseudoneobacillus rhizosphaerae</name>
    <dbReference type="NCBI Taxonomy" id="2880968"/>
    <lineage>
        <taxon>Bacteria</taxon>
        <taxon>Bacillati</taxon>
        <taxon>Bacillota</taxon>
        <taxon>Bacilli</taxon>
        <taxon>Bacillales</taxon>
        <taxon>Bacillaceae</taxon>
        <taxon>Pseudoneobacillus</taxon>
    </lineage>
</organism>
<dbReference type="Pfam" id="PF01636">
    <property type="entry name" value="APH"/>
    <property type="match status" value="1"/>
</dbReference>